<dbReference type="PANTHER" id="PTHR31339">
    <property type="entry name" value="PECTIN LYASE-RELATED"/>
    <property type="match status" value="1"/>
</dbReference>
<sequence>MNRFFFFACWLCMLISSPVFLAGHTIKPDTLFIARGTTYRYTVDTPEGQGLVSTVLKAGELLEKWRHKAPDKKYQLLDAAGLDKKNGELRNGDQFLVLSAEGKILKTQLICLKPMALNGWLSLDRKRIATGCTNEIVLSYTAGQRSPDATLKLYIPRGIDMDPENAFVNVIGRGEVTLKDLEKQSVGRIGSLYPYRKVGTFRILKKEQGTELILSHLDLRPLNGADLVLRIGAVHLSRAGKYMFRAVYTTSQPEILTSSGEDTESFELEAVKGIVDFRRLADTSLSYIEKEDTYTRLNFKWTSEKLPERIVIQQSSDQGKTWSAGAAVFSKDMQNAKLWGLKPNQQYLFRLLIPSGENRGFSNTVSFYSGKLDVRRFGVKGNGSQDETASLNLAIDSLSRMGGGTLVFNAGTYLVKTVQLKSNVYLYLEQGAVIKAIKGADAPETTWFSDQKYRSGLSPTDTGPYADPENYMTKQDVGHHYFRNSMFFGERLDNVKIIGQGTITGDGNLVNGDKVMNNAPDNRADKMFTLKLCTNVEIGGIYHAKDLWYDEQRDEPYYIGPKGQKLFDSDHMLKIERSGHFALLATGTDGIHVHDTYFGKNQTSNARDIYDFMGCNRVRAVNIYSKVSSDDIIKPGSDCSLGFTRPASDYKVRNIIGDTNCNLFQIGSETADDITKVCVDNIYVLGANKAGFSISTNDGGRISDIHLNCGHTGPLHSRSKMYRAAAPFFISISNRGRILGAQAARYRFTENGRQREELLIKNVNIGEVNNISLKGIDVQEVYGGSSYNKQRWKAFDGTQSRSTPIVAGYKLPGPEAMEGGLDFKLPNGKHTGYLKNISFEDVHIKVKGGNTFSDAANVPPELGVGQYNASNLKVQPSYGLWARHVNGLNLSNCSFSVEQADGRYVIVLDDVNNAEISLLKTPLGSSDEMLLMKKNSSSISVKE</sequence>
<dbReference type="CDD" id="cd14670">
    <property type="entry name" value="BslA_like"/>
    <property type="match status" value="1"/>
</dbReference>
<dbReference type="Proteomes" id="UP000248198">
    <property type="component" value="Unassembled WGS sequence"/>
</dbReference>
<dbReference type="SUPFAM" id="SSF51126">
    <property type="entry name" value="Pectin lyase-like"/>
    <property type="match status" value="1"/>
</dbReference>
<feature type="chain" id="PRO_5016412802" evidence="1">
    <location>
        <begin position="22"/>
        <end position="943"/>
    </location>
</feature>
<dbReference type="InterPro" id="IPR012334">
    <property type="entry name" value="Pectin_lyas_fold"/>
</dbReference>
<evidence type="ECO:0000313" key="2">
    <source>
        <dbReference type="EMBL" id="PYF76670.1"/>
    </source>
</evidence>
<dbReference type="InterPro" id="IPR034650">
    <property type="entry name" value="YuaB-like"/>
</dbReference>
<keyword evidence="3" id="KW-1185">Reference proteome</keyword>
<keyword evidence="1" id="KW-0732">Signal</keyword>
<name>A0A318UMB7_9SPHI</name>
<dbReference type="OrthoDB" id="9795222at2"/>
<dbReference type="EMBL" id="QKLU01000001">
    <property type="protein sequence ID" value="PYF76670.1"/>
    <property type="molecule type" value="Genomic_DNA"/>
</dbReference>
<dbReference type="PANTHER" id="PTHR31339:SF9">
    <property type="entry name" value="PLASMIN AND FIBRONECTIN-BINDING PROTEIN A"/>
    <property type="match status" value="1"/>
</dbReference>
<dbReference type="InterPro" id="IPR011050">
    <property type="entry name" value="Pectin_lyase_fold/virulence"/>
</dbReference>
<dbReference type="RefSeq" id="WP_110826787.1">
    <property type="nucleotide sequence ID" value="NZ_QKLU01000001.1"/>
</dbReference>
<evidence type="ECO:0000256" key="1">
    <source>
        <dbReference type="SAM" id="SignalP"/>
    </source>
</evidence>
<dbReference type="InterPro" id="IPR051801">
    <property type="entry name" value="GH28_Enzymes"/>
</dbReference>
<comment type="caution">
    <text evidence="2">The sequence shown here is derived from an EMBL/GenBank/DDBJ whole genome shotgun (WGS) entry which is preliminary data.</text>
</comment>
<feature type="signal peptide" evidence="1">
    <location>
        <begin position="1"/>
        <end position="21"/>
    </location>
</feature>
<dbReference type="Gene3D" id="2.160.20.10">
    <property type="entry name" value="Single-stranded right-handed beta-helix, Pectin lyase-like"/>
    <property type="match status" value="1"/>
</dbReference>
<organism evidence="2 3">
    <name type="scientific">Pedobacter nutrimenti</name>
    <dbReference type="NCBI Taxonomy" id="1241337"/>
    <lineage>
        <taxon>Bacteria</taxon>
        <taxon>Pseudomonadati</taxon>
        <taxon>Bacteroidota</taxon>
        <taxon>Sphingobacteriia</taxon>
        <taxon>Sphingobacteriales</taxon>
        <taxon>Sphingobacteriaceae</taxon>
        <taxon>Pedobacter</taxon>
    </lineage>
</organism>
<proteinExistence type="predicted"/>
<gene>
    <name evidence="2" type="ORF">B0O44_101141</name>
</gene>
<dbReference type="AlphaFoldDB" id="A0A318UMB7"/>
<accession>A0A318UMB7</accession>
<evidence type="ECO:0000313" key="3">
    <source>
        <dbReference type="Proteomes" id="UP000248198"/>
    </source>
</evidence>
<reference evidence="2 3" key="1">
    <citation type="submission" date="2018-06" db="EMBL/GenBank/DDBJ databases">
        <title>Genomic Encyclopedia of Archaeal and Bacterial Type Strains, Phase II (KMG-II): from individual species to whole genera.</title>
        <authorList>
            <person name="Goeker M."/>
        </authorList>
    </citation>
    <scope>NUCLEOTIDE SEQUENCE [LARGE SCALE GENOMIC DNA]</scope>
    <source>
        <strain evidence="2 3">DSM 27372</strain>
    </source>
</reference>
<protein>
    <submittedName>
        <fullName evidence="2">Polygalacturonase</fullName>
    </submittedName>
</protein>